<dbReference type="Proteomes" id="UP001283361">
    <property type="component" value="Unassembled WGS sequence"/>
</dbReference>
<sequence>MNGCKTAQYSINSATAQSLPNLGPDPLILSCCSELSVGFASCLRHVIRSTNIPHDKTPLIFNNKFRDTLPVGNKKTVTSPTYQTSPRQAVPSWAKLESERYLQ</sequence>
<reference evidence="1" key="1">
    <citation type="journal article" date="2023" name="G3 (Bethesda)">
        <title>A reference genome for the long-term kleptoplast-retaining sea slug Elysia crispata morphotype clarki.</title>
        <authorList>
            <person name="Eastman K.E."/>
            <person name="Pendleton A.L."/>
            <person name="Shaikh M.A."/>
            <person name="Suttiyut T."/>
            <person name="Ogas R."/>
            <person name="Tomko P."/>
            <person name="Gavelis G."/>
            <person name="Widhalm J.R."/>
            <person name="Wisecaver J.H."/>
        </authorList>
    </citation>
    <scope>NUCLEOTIDE SEQUENCE</scope>
    <source>
        <strain evidence="1">ECLA1</strain>
    </source>
</reference>
<organism evidence="1 2">
    <name type="scientific">Elysia crispata</name>
    <name type="common">lettuce slug</name>
    <dbReference type="NCBI Taxonomy" id="231223"/>
    <lineage>
        <taxon>Eukaryota</taxon>
        <taxon>Metazoa</taxon>
        <taxon>Spiralia</taxon>
        <taxon>Lophotrochozoa</taxon>
        <taxon>Mollusca</taxon>
        <taxon>Gastropoda</taxon>
        <taxon>Heterobranchia</taxon>
        <taxon>Euthyneura</taxon>
        <taxon>Panpulmonata</taxon>
        <taxon>Sacoglossa</taxon>
        <taxon>Placobranchoidea</taxon>
        <taxon>Plakobranchidae</taxon>
        <taxon>Elysia</taxon>
    </lineage>
</organism>
<evidence type="ECO:0000313" key="2">
    <source>
        <dbReference type="Proteomes" id="UP001283361"/>
    </source>
</evidence>
<name>A0AAE0YSR7_9GAST</name>
<comment type="caution">
    <text evidence="1">The sequence shown here is derived from an EMBL/GenBank/DDBJ whole genome shotgun (WGS) entry which is preliminary data.</text>
</comment>
<proteinExistence type="predicted"/>
<keyword evidence="2" id="KW-1185">Reference proteome</keyword>
<gene>
    <name evidence="1" type="ORF">RRG08_061593</name>
</gene>
<accession>A0AAE0YSR7</accession>
<protein>
    <submittedName>
        <fullName evidence="1">Uncharacterized protein</fullName>
    </submittedName>
</protein>
<evidence type="ECO:0000313" key="1">
    <source>
        <dbReference type="EMBL" id="KAK3756533.1"/>
    </source>
</evidence>
<dbReference type="AlphaFoldDB" id="A0AAE0YSR7"/>
<dbReference type="EMBL" id="JAWDGP010005499">
    <property type="protein sequence ID" value="KAK3756533.1"/>
    <property type="molecule type" value="Genomic_DNA"/>
</dbReference>